<dbReference type="Gene3D" id="3.90.1320.10">
    <property type="entry name" value="Outer-capsid protein sigma 3, large lobe"/>
    <property type="match status" value="1"/>
</dbReference>
<accession>A0AAV6LDH4</accession>
<dbReference type="Pfam" id="PF14365">
    <property type="entry name" value="Neprosin_AP"/>
    <property type="match status" value="1"/>
</dbReference>
<gene>
    <name evidence="2" type="ORF">RHGRI_005770</name>
</gene>
<dbReference type="Proteomes" id="UP000823749">
    <property type="component" value="Chromosome 2"/>
</dbReference>
<keyword evidence="3" id="KW-1185">Reference proteome</keyword>
<evidence type="ECO:0000313" key="2">
    <source>
        <dbReference type="EMBL" id="KAG5563128.1"/>
    </source>
</evidence>
<dbReference type="PROSITE" id="PS52045">
    <property type="entry name" value="NEPROSIN_PEP_CD"/>
    <property type="match status" value="1"/>
</dbReference>
<dbReference type="AlphaFoldDB" id="A0AAV6LDH4"/>
<dbReference type="InterPro" id="IPR053168">
    <property type="entry name" value="Glutamic_endopeptidase"/>
</dbReference>
<proteinExistence type="predicted"/>
<name>A0AAV6LDH4_9ERIC</name>
<dbReference type="InterPro" id="IPR004314">
    <property type="entry name" value="Neprosin"/>
</dbReference>
<sequence length="502" mass="55376">MGRGYFSIAGTTKFDAYFRLITVLNEYGQIVDVDNTEEFSDNNKLYKCDLGAEVEAGGEVCCGAPVGAEGEAGGAELVSNAGLDVDICWENLRWVMSLSATEVEVERGGDQSVVFHVVLLLLIVSSLLVGHNGVKEGASVSEEEDKELGKQLELLNKPAVKTIQTDYGDIIDCVDFYKQPAFDHPLLKNHTFHYQMKPISINRGTRYHVSPKFTKPISVKLKGGGCPVGTVPIRRLTKEDLIRERVASRITPLEYYTPGAHNAVIRTRADSKKKFFGAGAIISLHNPHVDGRQYSAAKVKIQNGPDSIEAGWRVDPSLYGDTRTRFFIRLDAGQSHCFNTRCPGFVIVKSDEPLESIFYNVSVPGGQRFIMQTYIARDKANGNWWLLDGDNYTEIGFWPKRIFTGLGDLANHVEWGGEAFGPPGSTTPPMGGGYYPIGTTKFDAFFRQVNVLNEYGQTVDVDNTEEFSDTNKLYKVVDRGNVGGQYGHYFVYGGPGGKSTQV</sequence>
<protein>
    <recommendedName>
        <fullName evidence="1">Neprosin PEP catalytic domain-containing protein</fullName>
    </recommendedName>
</protein>
<dbReference type="PANTHER" id="PTHR31589:SF223">
    <property type="entry name" value="PROTEIN, PUTATIVE (DUF239)-RELATED"/>
    <property type="match status" value="1"/>
</dbReference>
<reference evidence="2" key="1">
    <citation type="submission" date="2020-08" db="EMBL/GenBank/DDBJ databases">
        <title>Plant Genome Project.</title>
        <authorList>
            <person name="Zhang R.-G."/>
        </authorList>
    </citation>
    <scope>NUCLEOTIDE SEQUENCE</scope>
    <source>
        <strain evidence="2">WSP0</strain>
        <tissue evidence="2">Leaf</tissue>
    </source>
</reference>
<comment type="caution">
    <text evidence="2">The sequence shown here is derived from an EMBL/GenBank/DDBJ whole genome shotgun (WGS) entry which is preliminary data.</text>
</comment>
<feature type="domain" description="Neprosin PEP catalytic" evidence="1">
    <location>
        <begin position="255"/>
        <end position="499"/>
    </location>
</feature>
<dbReference type="Pfam" id="PF03080">
    <property type="entry name" value="Neprosin"/>
    <property type="match status" value="1"/>
</dbReference>
<dbReference type="InterPro" id="IPR025521">
    <property type="entry name" value="Neprosin_propep"/>
</dbReference>
<evidence type="ECO:0000259" key="1">
    <source>
        <dbReference type="PROSITE" id="PS52045"/>
    </source>
</evidence>
<evidence type="ECO:0000313" key="3">
    <source>
        <dbReference type="Proteomes" id="UP000823749"/>
    </source>
</evidence>
<organism evidence="2 3">
    <name type="scientific">Rhododendron griersonianum</name>
    <dbReference type="NCBI Taxonomy" id="479676"/>
    <lineage>
        <taxon>Eukaryota</taxon>
        <taxon>Viridiplantae</taxon>
        <taxon>Streptophyta</taxon>
        <taxon>Embryophyta</taxon>
        <taxon>Tracheophyta</taxon>
        <taxon>Spermatophyta</taxon>
        <taxon>Magnoliopsida</taxon>
        <taxon>eudicotyledons</taxon>
        <taxon>Gunneridae</taxon>
        <taxon>Pentapetalae</taxon>
        <taxon>asterids</taxon>
        <taxon>Ericales</taxon>
        <taxon>Ericaceae</taxon>
        <taxon>Ericoideae</taxon>
        <taxon>Rhodoreae</taxon>
        <taxon>Rhododendron</taxon>
    </lineage>
</organism>
<dbReference type="PANTHER" id="PTHR31589">
    <property type="entry name" value="PROTEIN, PUTATIVE (DUF239)-RELATED-RELATED"/>
    <property type="match status" value="1"/>
</dbReference>
<dbReference type="EMBL" id="JACTNZ010000002">
    <property type="protein sequence ID" value="KAG5563128.1"/>
    <property type="molecule type" value="Genomic_DNA"/>
</dbReference>